<accession>A0A7Z0IIA4</accession>
<proteinExistence type="predicted"/>
<evidence type="ECO:0000256" key="1">
    <source>
        <dbReference type="ARBA" id="ARBA00022491"/>
    </source>
</evidence>
<keyword evidence="4" id="KW-0804">Transcription</keyword>
<dbReference type="AlphaFoldDB" id="A0A7Z0IIA4"/>
<keyword evidence="2" id="KW-0805">Transcription regulation</keyword>
<dbReference type="GO" id="GO:0003700">
    <property type="term" value="F:DNA-binding transcription factor activity"/>
    <property type="evidence" value="ECO:0007669"/>
    <property type="project" value="TreeGrafter"/>
</dbReference>
<evidence type="ECO:0000259" key="6">
    <source>
        <dbReference type="PROSITE" id="PS50977"/>
    </source>
</evidence>
<dbReference type="Pfam" id="PF13977">
    <property type="entry name" value="TetR_C_6"/>
    <property type="match status" value="1"/>
</dbReference>
<dbReference type="InterPro" id="IPR039538">
    <property type="entry name" value="BetI_C"/>
</dbReference>
<dbReference type="Pfam" id="PF00440">
    <property type="entry name" value="TetR_N"/>
    <property type="match status" value="1"/>
</dbReference>
<dbReference type="Gene3D" id="1.10.357.10">
    <property type="entry name" value="Tetracycline Repressor, domain 2"/>
    <property type="match status" value="1"/>
</dbReference>
<evidence type="ECO:0000256" key="5">
    <source>
        <dbReference type="PROSITE-ProRule" id="PRU00335"/>
    </source>
</evidence>
<dbReference type="RefSeq" id="WP_179428563.1">
    <property type="nucleotide sequence ID" value="NZ_JACBZP010000001.1"/>
</dbReference>
<dbReference type="EMBL" id="JACBZP010000001">
    <property type="protein sequence ID" value="NYI68182.1"/>
    <property type="molecule type" value="Genomic_DNA"/>
</dbReference>
<feature type="domain" description="HTH tetR-type" evidence="6">
    <location>
        <begin position="6"/>
        <end position="66"/>
    </location>
</feature>
<dbReference type="PANTHER" id="PTHR30055:SF146">
    <property type="entry name" value="HTH-TYPE TRANSCRIPTIONAL DUAL REGULATOR CECR"/>
    <property type="match status" value="1"/>
</dbReference>
<dbReference type="InterPro" id="IPR009057">
    <property type="entry name" value="Homeodomain-like_sf"/>
</dbReference>
<evidence type="ECO:0000256" key="4">
    <source>
        <dbReference type="ARBA" id="ARBA00023163"/>
    </source>
</evidence>
<feature type="DNA-binding region" description="H-T-H motif" evidence="5">
    <location>
        <begin position="29"/>
        <end position="48"/>
    </location>
</feature>
<protein>
    <submittedName>
        <fullName evidence="7">AcrR family transcriptional regulator</fullName>
    </submittedName>
</protein>
<organism evidence="7 8">
    <name type="scientific">Spelaeicoccus albus</name>
    <dbReference type="NCBI Taxonomy" id="1280376"/>
    <lineage>
        <taxon>Bacteria</taxon>
        <taxon>Bacillati</taxon>
        <taxon>Actinomycetota</taxon>
        <taxon>Actinomycetes</taxon>
        <taxon>Micrococcales</taxon>
        <taxon>Brevibacteriaceae</taxon>
        <taxon>Spelaeicoccus</taxon>
    </lineage>
</organism>
<name>A0A7Z0IIA4_9MICO</name>
<dbReference type="SUPFAM" id="SSF48498">
    <property type="entry name" value="Tetracyclin repressor-like, C-terminal domain"/>
    <property type="match status" value="1"/>
</dbReference>
<keyword evidence="8" id="KW-1185">Reference proteome</keyword>
<evidence type="ECO:0000313" key="7">
    <source>
        <dbReference type="EMBL" id="NYI68182.1"/>
    </source>
</evidence>
<evidence type="ECO:0000256" key="3">
    <source>
        <dbReference type="ARBA" id="ARBA00023125"/>
    </source>
</evidence>
<dbReference type="Proteomes" id="UP000539111">
    <property type="component" value="Unassembled WGS sequence"/>
</dbReference>
<dbReference type="InterPro" id="IPR050109">
    <property type="entry name" value="HTH-type_TetR-like_transc_reg"/>
</dbReference>
<dbReference type="InterPro" id="IPR036271">
    <property type="entry name" value="Tet_transcr_reg_TetR-rel_C_sf"/>
</dbReference>
<dbReference type="GO" id="GO:0000976">
    <property type="term" value="F:transcription cis-regulatory region binding"/>
    <property type="evidence" value="ECO:0007669"/>
    <property type="project" value="TreeGrafter"/>
</dbReference>
<sequence length="199" mass="21175">MRIPIDDRRAALVAAALRVIARDGVQAASTRAVTAEAGMSLASFHYAFASRDELLRRVIDTVIADERAATERILATGGTLHELLRGGLAAYLTLLRANPHHEQAMLELTFYALRTPSLRGLAAKQYGSYESLAAGLLGAAARHTGTRWTLPLGDVARLAIALTDGMTTTWLADRNDAGADRLADVAADLLASLAADDEP</sequence>
<dbReference type="SUPFAM" id="SSF46689">
    <property type="entry name" value="Homeodomain-like"/>
    <property type="match status" value="1"/>
</dbReference>
<keyword evidence="1" id="KW-0678">Repressor</keyword>
<dbReference type="InterPro" id="IPR001647">
    <property type="entry name" value="HTH_TetR"/>
</dbReference>
<reference evidence="7 8" key="1">
    <citation type="submission" date="2020-07" db="EMBL/GenBank/DDBJ databases">
        <title>Sequencing the genomes of 1000 actinobacteria strains.</title>
        <authorList>
            <person name="Klenk H.-P."/>
        </authorList>
    </citation>
    <scope>NUCLEOTIDE SEQUENCE [LARGE SCALE GENOMIC DNA]</scope>
    <source>
        <strain evidence="7 8">DSM 26341</strain>
    </source>
</reference>
<dbReference type="PANTHER" id="PTHR30055">
    <property type="entry name" value="HTH-TYPE TRANSCRIPTIONAL REGULATOR RUTR"/>
    <property type="match status" value="1"/>
</dbReference>
<evidence type="ECO:0000256" key="2">
    <source>
        <dbReference type="ARBA" id="ARBA00023015"/>
    </source>
</evidence>
<keyword evidence="3 5" id="KW-0238">DNA-binding</keyword>
<evidence type="ECO:0000313" key="8">
    <source>
        <dbReference type="Proteomes" id="UP000539111"/>
    </source>
</evidence>
<comment type="caution">
    <text evidence="7">The sequence shown here is derived from an EMBL/GenBank/DDBJ whole genome shotgun (WGS) entry which is preliminary data.</text>
</comment>
<gene>
    <name evidence="7" type="ORF">BJY26_002488</name>
</gene>
<dbReference type="PROSITE" id="PS50977">
    <property type="entry name" value="HTH_TETR_2"/>
    <property type="match status" value="1"/>
</dbReference>